<dbReference type="AlphaFoldDB" id="A0A3P7IIW5"/>
<keyword evidence="3" id="KW-1185">Reference proteome</keyword>
<feature type="transmembrane region" description="Helical" evidence="1">
    <location>
        <begin position="39"/>
        <end position="60"/>
    </location>
</feature>
<evidence type="ECO:0000313" key="2">
    <source>
        <dbReference type="EMBL" id="VDM67853.1"/>
    </source>
</evidence>
<dbReference type="EMBL" id="UYYB01006764">
    <property type="protein sequence ID" value="VDM67853.1"/>
    <property type="molecule type" value="Genomic_DNA"/>
</dbReference>
<keyword evidence="1" id="KW-0472">Membrane</keyword>
<evidence type="ECO:0008006" key="4">
    <source>
        <dbReference type="Google" id="ProtNLM"/>
    </source>
</evidence>
<evidence type="ECO:0000313" key="3">
    <source>
        <dbReference type="Proteomes" id="UP000270094"/>
    </source>
</evidence>
<dbReference type="OrthoDB" id="5827259at2759"/>
<proteinExistence type="predicted"/>
<feature type="transmembrane region" description="Helical" evidence="1">
    <location>
        <begin position="127"/>
        <end position="150"/>
    </location>
</feature>
<organism evidence="2 3">
    <name type="scientific">Strongylus vulgaris</name>
    <name type="common">Blood worm</name>
    <dbReference type="NCBI Taxonomy" id="40348"/>
    <lineage>
        <taxon>Eukaryota</taxon>
        <taxon>Metazoa</taxon>
        <taxon>Ecdysozoa</taxon>
        <taxon>Nematoda</taxon>
        <taxon>Chromadorea</taxon>
        <taxon>Rhabditida</taxon>
        <taxon>Rhabditina</taxon>
        <taxon>Rhabditomorpha</taxon>
        <taxon>Strongyloidea</taxon>
        <taxon>Strongylidae</taxon>
        <taxon>Strongylus</taxon>
    </lineage>
</organism>
<feature type="transmembrane region" description="Helical" evidence="1">
    <location>
        <begin position="7"/>
        <end position="27"/>
    </location>
</feature>
<gene>
    <name evidence="2" type="ORF">SVUK_LOCUS2851</name>
</gene>
<accession>A0A3P7IIW5</accession>
<sequence>MALFGTFHYIGSIVCHIHTIFLFRSGILDRINGSNYQGSIFSFIVTNIILTAHRLLYTVFPLKARQILSKKILKFCIALIVAFYITYVSLTLTPLAAVVYCPSQFLFYFERRPLSYFIAKMNKMADFAVGVVNIAIYTIMFGTLFLKGAITFKKNHEIRMTLQLRIYVRYPRAL</sequence>
<protein>
    <recommendedName>
        <fullName evidence="4">7TM GPCR serpentine receptor class x (Srx) domain-containing protein</fullName>
    </recommendedName>
</protein>
<feature type="transmembrane region" description="Helical" evidence="1">
    <location>
        <begin position="72"/>
        <end position="100"/>
    </location>
</feature>
<reference evidence="2 3" key="1">
    <citation type="submission" date="2018-11" db="EMBL/GenBank/DDBJ databases">
        <authorList>
            <consortium name="Pathogen Informatics"/>
        </authorList>
    </citation>
    <scope>NUCLEOTIDE SEQUENCE [LARGE SCALE GENOMIC DNA]</scope>
</reference>
<name>A0A3P7IIW5_STRVU</name>
<keyword evidence="1" id="KW-0812">Transmembrane</keyword>
<dbReference type="Proteomes" id="UP000270094">
    <property type="component" value="Unassembled WGS sequence"/>
</dbReference>
<keyword evidence="1" id="KW-1133">Transmembrane helix</keyword>
<evidence type="ECO:0000256" key="1">
    <source>
        <dbReference type="SAM" id="Phobius"/>
    </source>
</evidence>